<accession>A0A240U297</accession>
<dbReference type="EMBL" id="CP021361">
    <property type="protein sequence ID" value="ART51966.1"/>
    <property type="molecule type" value="Genomic_DNA"/>
</dbReference>
<evidence type="ECO:0000256" key="1">
    <source>
        <dbReference type="SAM" id="MobiDB-lite"/>
    </source>
</evidence>
<protein>
    <submittedName>
        <fullName evidence="2">Uncharacterized protein</fullName>
    </submittedName>
</protein>
<dbReference type="Proteomes" id="UP000194432">
    <property type="component" value="Chromosome 1"/>
</dbReference>
<evidence type="ECO:0000313" key="2">
    <source>
        <dbReference type="EMBL" id="ART51966.1"/>
    </source>
</evidence>
<reference evidence="2 3" key="1">
    <citation type="submission" date="2017-05" db="EMBL/GenBank/DDBJ databases">
        <title>Polyphasic characterization of four soil-derived phenanthrene-degrading Acidovorax strains and proposal of Acidovorax phenanthrenivorans sp. nov.</title>
        <authorList>
            <person name="Singleton D.R."/>
            <person name="Lee J."/>
            <person name="Dickey A.N."/>
            <person name="Stroud A."/>
            <person name="Scholl E.H."/>
            <person name="Wright F.A."/>
            <person name="Aitken M.D."/>
        </authorList>
    </citation>
    <scope>NUCLEOTIDE SEQUENCE [LARGE SCALE GENOMIC DNA]</scope>
    <source>
        <strain evidence="2">NA3</strain>
    </source>
</reference>
<keyword evidence="3" id="KW-1185">Reference proteome</keyword>
<organism evidence="2 3">
    <name type="scientific">Acidovorax carolinensis</name>
    <dbReference type="NCBI Taxonomy" id="553814"/>
    <lineage>
        <taxon>Bacteria</taxon>
        <taxon>Pseudomonadati</taxon>
        <taxon>Pseudomonadota</taxon>
        <taxon>Betaproteobacteria</taxon>
        <taxon>Burkholderiales</taxon>
        <taxon>Comamonadaceae</taxon>
        <taxon>Acidovorax</taxon>
    </lineage>
</organism>
<sequence length="204" mass="22144">MFTWLSFGSALPSKVAQFSVGANTPSPLQGRTALLLCPRLQKKCGVLRRTQLLAQVRVAQRPYKQKLPVGVAHVHGRQQLVLIEQTSQNRQATQTRGKIGCRGDRVERQQPQGGVGRIHDTMHPLADDLADALCALTGGCRDGLAGTGAELVCHQRRQQQHGQHHHRGTQHLKADGDAPPPRLLRSHSGAERLVTVGIGTRGAL</sequence>
<feature type="region of interest" description="Disordered" evidence="1">
    <location>
        <begin position="157"/>
        <end position="185"/>
    </location>
</feature>
<dbReference type="KEGG" id="acin:CBP34_10275"/>
<proteinExistence type="predicted"/>
<gene>
    <name evidence="2" type="ORF">CBP34_10275</name>
</gene>
<feature type="compositionally biased region" description="Basic residues" evidence="1">
    <location>
        <begin position="157"/>
        <end position="170"/>
    </location>
</feature>
<name>A0A240U297_9BURK</name>
<dbReference type="AlphaFoldDB" id="A0A240U297"/>
<evidence type="ECO:0000313" key="3">
    <source>
        <dbReference type="Proteomes" id="UP000194432"/>
    </source>
</evidence>